<comment type="caution">
    <text evidence="1">The sequence shown here is derived from an EMBL/GenBank/DDBJ whole genome shotgun (WGS) entry which is preliminary data.</text>
</comment>
<evidence type="ECO:0000313" key="2">
    <source>
        <dbReference type="Proteomes" id="UP001227268"/>
    </source>
</evidence>
<gene>
    <name evidence="1" type="ORF">QFC21_005180</name>
</gene>
<evidence type="ECO:0000313" key="1">
    <source>
        <dbReference type="EMBL" id="KAJ9096359.1"/>
    </source>
</evidence>
<sequence length="447" mass="49187">MASGSSKANSATASLGAVAHTVKEELDPVIWVTVPISSQDVDRVIKRSAAQKGKKRQLGMGYGEASDDSSASESEEEGDEEMSGYGRDMDGQEGGGGWQTVGLCHMKKEGMRFLAPLSQEINPLFAFSFLECFIGVLEAYFGEVTENTIRDNFEIVYMLIEEMMDEGHPMTTEPNMLKDIVLPPTLVRKLLTAAGVSGALTQTTTPFVTPIPWRRPNVRYSNNEIYFDIEESMNALVDRYKKWNKDHVLSFIPPDGHFDLLEYEAVPSVRSTAVTANNKWFGLPLVFKPELRLDESGGKFTLSLTSRVTTRPIENIVITIYLGENVNHVSATPNGDSRGISSGNIGSTVLGCVGGGTWEFDPNRKILRWLISSLTSIEKSASLVGSFSTSDGTRAIPSPAFIVDFQIGQHSFSGIRVDQLKVLGDTANKPFKGIRTFTRSGRYEVRW</sequence>
<keyword evidence="2" id="KW-1185">Reference proteome</keyword>
<accession>A0ACC2VBJ8</accession>
<proteinExistence type="predicted"/>
<protein>
    <submittedName>
        <fullName evidence="1">Uncharacterized protein</fullName>
    </submittedName>
</protein>
<dbReference type="Proteomes" id="UP001227268">
    <property type="component" value="Unassembled WGS sequence"/>
</dbReference>
<organism evidence="1 2">
    <name type="scientific">Naganishia friedmannii</name>
    <dbReference type="NCBI Taxonomy" id="89922"/>
    <lineage>
        <taxon>Eukaryota</taxon>
        <taxon>Fungi</taxon>
        <taxon>Dikarya</taxon>
        <taxon>Basidiomycota</taxon>
        <taxon>Agaricomycotina</taxon>
        <taxon>Tremellomycetes</taxon>
        <taxon>Filobasidiales</taxon>
        <taxon>Filobasidiaceae</taxon>
        <taxon>Naganishia</taxon>
    </lineage>
</organism>
<name>A0ACC2VBJ8_9TREE</name>
<dbReference type="EMBL" id="JASBWT010000019">
    <property type="protein sequence ID" value="KAJ9096359.1"/>
    <property type="molecule type" value="Genomic_DNA"/>
</dbReference>
<reference evidence="1" key="1">
    <citation type="submission" date="2023-04" db="EMBL/GenBank/DDBJ databases">
        <title>Draft Genome sequencing of Naganishia species isolated from polar environments using Oxford Nanopore Technology.</title>
        <authorList>
            <person name="Leo P."/>
            <person name="Venkateswaran K."/>
        </authorList>
    </citation>
    <scope>NUCLEOTIDE SEQUENCE</scope>
    <source>
        <strain evidence="1">MNA-CCFEE 5423</strain>
    </source>
</reference>